<name>A0A9N8DI02_9STRA</name>
<keyword evidence="2" id="KW-1133">Transmembrane helix</keyword>
<evidence type="ECO:0000313" key="4">
    <source>
        <dbReference type="Proteomes" id="UP001153069"/>
    </source>
</evidence>
<proteinExistence type="predicted"/>
<evidence type="ECO:0008006" key="5">
    <source>
        <dbReference type="Google" id="ProtNLM"/>
    </source>
</evidence>
<feature type="compositionally biased region" description="Basic and acidic residues" evidence="1">
    <location>
        <begin position="209"/>
        <end position="221"/>
    </location>
</feature>
<sequence>MATNSYQHSHPGENGIKVTMEAEDIDHRFNHRGCPRILLVAMTLMAAVIYWMAVVDYASTFPQKQQKQQLVDLDSLTMSHHNDNRDNSSHQTEKNNWYDYRQQSDNGNVPDWNDEKGRYNWQKCLESDDPDCWEDEGDRVHNFWQDFGLRMKTYWQNFRASIRNFFHGGDKGAQSGAEAGEIADSGDTTESHPLEEHHKNHTKDHKKHAVEPEEHTDHEPAETTATESDSAQDTAEEPAVVDADPNDEEGDTGDALPAAAYSDADGEGHEIEPAVAVTVGKPDDVAVDESAAAPEGNAVATDGLAAVNATTSEDVAAVNDTLRI</sequence>
<comment type="caution">
    <text evidence="3">The sequence shown here is derived from an EMBL/GenBank/DDBJ whole genome shotgun (WGS) entry which is preliminary data.</text>
</comment>
<feature type="compositionally biased region" description="Basic residues" evidence="1">
    <location>
        <begin position="199"/>
        <end position="208"/>
    </location>
</feature>
<feature type="transmembrane region" description="Helical" evidence="2">
    <location>
        <begin position="37"/>
        <end position="58"/>
    </location>
</feature>
<evidence type="ECO:0000313" key="3">
    <source>
        <dbReference type="EMBL" id="CAB9502476.1"/>
    </source>
</evidence>
<feature type="region of interest" description="Disordered" evidence="1">
    <location>
        <begin position="171"/>
        <end position="272"/>
    </location>
</feature>
<dbReference type="AlphaFoldDB" id="A0A9N8DI02"/>
<feature type="compositionally biased region" description="Polar residues" evidence="1">
    <location>
        <begin position="223"/>
        <end position="233"/>
    </location>
</feature>
<protein>
    <recommendedName>
        <fullName evidence="5">Transmembrane protein</fullName>
    </recommendedName>
</protein>
<feature type="region of interest" description="Disordered" evidence="1">
    <location>
        <begin position="78"/>
        <end position="112"/>
    </location>
</feature>
<dbReference type="EMBL" id="CAICTM010000136">
    <property type="protein sequence ID" value="CAB9502476.1"/>
    <property type="molecule type" value="Genomic_DNA"/>
</dbReference>
<gene>
    <name evidence="3" type="ORF">SEMRO_137_G064530.1</name>
</gene>
<dbReference type="Proteomes" id="UP001153069">
    <property type="component" value="Unassembled WGS sequence"/>
</dbReference>
<keyword evidence="2" id="KW-0472">Membrane</keyword>
<feature type="compositionally biased region" description="Basic and acidic residues" evidence="1">
    <location>
        <begin position="189"/>
        <end position="198"/>
    </location>
</feature>
<keyword evidence="2" id="KW-0812">Transmembrane</keyword>
<evidence type="ECO:0000256" key="2">
    <source>
        <dbReference type="SAM" id="Phobius"/>
    </source>
</evidence>
<accession>A0A9N8DI02</accession>
<feature type="compositionally biased region" description="Basic and acidic residues" evidence="1">
    <location>
        <begin position="80"/>
        <end position="93"/>
    </location>
</feature>
<evidence type="ECO:0000256" key="1">
    <source>
        <dbReference type="SAM" id="MobiDB-lite"/>
    </source>
</evidence>
<dbReference type="OrthoDB" id="48543at2759"/>
<keyword evidence="4" id="KW-1185">Reference proteome</keyword>
<organism evidence="3 4">
    <name type="scientific">Seminavis robusta</name>
    <dbReference type="NCBI Taxonomy" id="568900"/>
    <lineage>
        <taxon>Eukaryota</taxon>
        <taxon>Sar</taxon>
        <taxon>Stramenopiles</taxon>
        <taxon>Ochrophyta</taxon>
        <taxon>Bacillariophyta</taxon>
        <taxon>Bacillariophyceae</taxon>
        <taxon>Bacillariophycidae</taxon>
        <taxon>Naviculales</taxon>
        <taxon>Naviculaceae</taxon>
        <taxon>Seminavis</taxon>
    </lineage>
</organism>
<reference evidence="3" key="1">
    <citation type="submission" date="2020-06" db="EMBL/GenBank/DDBJ databases">
        <authorList>
            <consortium name="Plant Systems Biology data submission"/>
        </authorList>
    </citation>
    <scope>NUCLEOTIDE SEQUENCE</scope>
    <source>
        <strain evidence="3">D6</strain>
    </source>
</reference>